<name>A0A517YX22_9BACT</name>
<keyword evidence="2" id="KW-1185">Reference proteome</keyword>
<accession>A0A517YX22</accession>
<dbReference type="Proteomes" id="UP000317369">
    <property type="component" value="Chromosome"/>
</dbReference>
<proteinExistence type="predicted"/>
<evidence type="ECO:0000313" key="1">
    <source>
        <dbReference type="EMBL" id="QDU34778.1"/>
    </source>
</evidence>
<organism evidence="1 2">
    <name type="scientific">Poriferisphaera corsica</name>
    <dbReference type="NCBI Taxonomy" id="2528020"/>
    <lineage>
        <taxon>Bacteria</taxon>
        <taxon>Pseudomonadati</taxon>
        <taxon>Planctomycetota</taxon>
        <taxon>Phycisphaerae</taxon>
        <taxon>Phycisphaerales</taxon>
        <taxon>Phycisphaeraceae</taxon>
        <taxon>Poriferisphaera</taxon>
    </lineage>
</organism>
<evidence type="ECO:0008006" key="3">
    <source>
        <dbReference type="Google" id="ProtNLM"/>
    </source>
</evidence>
<evidence type="ECO:0000313" key="2">
    <source>
        <dbReference type="Proteomes" id="UP000317369"/>
    </source>
</evidence>
<dbReference type="EMBL" id="CP036425">
    <property type="protein sequence ID" value="QDU34778.1"/>
    <property type="molecule type" value="Genomic_DNA"/>
</dbReference>
<protein>
    <recommendedName>
        <fullName evidence="3">Glycosyltransferase subfamily 4-like N-terminal domain-containing protein</fullName>
    </recommendedName>
</protein>
<reference evidence="1 2" key="1">
    <citation type="submission" date="2019-02" db="EMBL/GenBank/DDBJ databases">
        <title>Deep-cultivation of Planctomycetes and their phenomic and genomic characterization uncovers novel biology.</title>
        <authorList>
            <person name="Wiegand S."/>
            <person name="Jogler M."/>
            <person name="Boedeker C."/>
            <person name="Pinto D."/>
            <person name="Vollmers J."/>
            <person name="Rivas-Marin E."/>
            <person name="Kohn T."/>
            <person name="Peeters S.H."/>
            <person name="Heuer A."/>
            <person name="Rast P."/>
            <person name="Oberbeckmann S."/>
            <person name="Bunk B."/>
            <person name="Jeske O."/>
            <person name="Meyerdierks A."/>
            <person name="Storesund J.E."/>
            <person name="Kallscheuer N."/>
            <person name="Luecker S."/>
            <person name="Lage O.M."/>
            <person name="Pohl T."/>
            <person name="Merkel B.J."/>
            <person name="Hornburger P."/>
            <person name="Mueller R.-W."/>
            <person name="Bruemmer F."/>
            <person name="Labrenz M."/>
            <person name="Spormann A.M."/>
            <person name="Op den Camp H."/>
            <person name="Overmann J."/>
            <person name="Amann R."/>
            <person name="Jetten M.S.M."/>
            <person name="Mascher T."/>
            <person name="Medema M.H."/>
            <person name="Devos D.P."/>
            <person name="Kaster A.-K."/>
            <person name="Ovreas L."/>
            <person name="Rohde M."/>
            <person name="Galperin M.Y."/>
            <person name="Jogler C."/>
        </authorList>
    </citation>
    <scope>NUCLEOTIDE SEQUENCE [LARGE SCALE GENOMIC DNA]</scope>
    <source>
        <strain evidence="1 2">KS4</strain>
    </source>
</reference>
<gene>
    <name evidence="1" type="ORF">KS4_28530</name>
</gene>
<dbReference type="KEGG" id="pcor:KS4_28530"/>
<dbReference type="AlphaFoldDB" id="A0A517YX22"/>
<sequence>MSGDKDRLLIEDRCVDIKMLHVVREGGGLGYPCGLMRLKGLLGAVEGVKEHVLLLGSQLLAEECESVGIEGAERLGVPGSSGVAGYFGIRRRVRELGDIQIVSCDDVGLLWAANRAAKNARKLLWLNELPVGRRLLWLRKFMNGRRGDHCRVVVSGEVMRNELARLGIPAGRVKIVGPAADEGEIVRDEAVLGQKRVKWGAVGEDKFVVGLLSDRPYTSDTRLVSLAGGTSSLVVSHKLGRPWQMRVLVNAMHMHRDRSVDLNDEFGHLGLLVQEGGTSRGWEILEACDAVVVTGKGSGESLAWACMSGKPMLVEGNARLRGMLSEVDGAEEMIFDEDDLRKPSDVLTVWAMDEKAKREAGELSKRVGEKLFGRMEQRAVYEGIVRGLVG</sequence>